<gene>
    <name evidence="4" type="ORF">SAMN04490220_0596</name>
</gene>
<organism evidence="4 5">
    <name type="scientific">Rhodococcus jostii</name>
    <dbReference type="NCBI Taxonomy" id="132919"/>
    <lineage>
        <taxon>Bacteria</taxon>
        <taxon>Bacillati</taxon>
        <taxon>Actinomycetota</taxon>
        <taxon>Actinomycetes</taxon>
        <taxon>Mycobacteriales</taxon>
        <taxon>Nocardiaceae</taxon>
        <taxon>Rhodococcus</taxon>
    </lineage>
</organism>
<accession>A0A1H4IYG1</accession>
<comment type="similarity">
    <text evidence="1">Belongs to the short-chain dehydrogenases/reductases (SDR) family.</text>
</comment>
<proteinExistence type="inferred from homology"/>
<reference evidence="5" key="1">
    <citation type="submission" date="2016-10" db="EMBL/GenBank/DDBJ databases">
        <authorList>
            <person name="Varghese N."/>
        </authorList>
    </citation>
    <scope>NUCLEOTIDE SEQUENCE [LARGE SCALE GENOMIC DNA]</scope>
    <source>
        <strain evidence="5">DSM 44719</strain>
    </source>
</reference>
<feature type="domain" description="Ketoreductase" evidence="3">
    <location>
        <begin position="7"/>
        <end position="180"/>
    </location>
</feature>
<dbReference type="FunFam" id="3.40.50.720:FF:000084">
    <property type="entry name" value="Short-chain dehydrogenase reductase"/>
    <property type="match status" value="1"/>
</dbReference>
<dbReference type="CDD" id="cd05233">
    <property type="entry name" value="SDR_c"/>
    <property type="match status" value="1"/>
</dbReference>
<dbReference type="Gene3D" id="3.40.50.720">
    <property type="entry name" value="NAD(P)-binding Rossmann-like Domain"/>
    <property type="match status" value="1"/>
</dbReference>
<dbReference type="PRINTS" id="PR00080">
    <property type="entry name" value="SDRFAMILY"/>
</dbReference>
<keyword evidence="2" id="KW-0560">Oxidoreductase</keyword>
<dbReference type="SUPFAM" id="SSF51735">
    <property type="entry name" value="NAD(P)-binding Rossmann-fold domains"/>
    <property type="match status" value="1"/>
</dbReference>
<dbReference type="InterPro" id="IPR036291">
    <property type="entry name" value="NAD(P)-bd_dom_sf"/>
</dbReference>
<dbReference type="PANTHER" id="PTHR42760">
    <property type="entry name" value="SHORT-CHAIN DEHYDROGENASES/REDUCTASES FAMILY MEMBER"/>
    <property type="match status" value="1"/>
</dbReference>
<dbReference type="InterPro" id="IPR057326">
    <property type="entry name" value="KR_dom"/>
</dbReference>
<dbReference type="Pfam" id="PF13561">
    <property type="entry name" value="adh_short_C2"/>
    <property type="match status" value="1"/>
</dbReference>
<protein>
    <submittedName>
        <fullName evidence="4">3-oxoacyl-[acyl-carrier protein] reductase</fullName>
    </submittedName>
</protein>
<dbReference type="PANTHER" id="PTHR42760:SF133">
    <property type="entry name" value="3-OXOACYL-[ACYL-CARRIER-PROTEIN] REDUCTASE"/>
    <property type="match status" value="1"/>
</dbReference>
<dbReference type="RefSeq" id="WP_083400310.1">
    <property type="nucleotide sequence ID" value="NZ_FNTL01000002.1"/>
</dbReference>
<evidence type="ECO:0000256" key="1">
    <source>
        <dbReference type="ARBA" id="ARBA00006484"/>
    </source>
</evidence>
<dbReference type="NCBIfam" id="NF005559">
    <property type="entry name" value="PRK07231.1"/>
    <property type="match status" value="1"/>
</dbReference>
<name>A0A1H4IYG1_RHOJO</name>
<dbReference type="Proteomes" id="UP000183407">
    <property type="component" value="Unassembled WGS sequence"/>
</dbReference>
<dbReference type="GO" id="GO:0016616">
    <property type="term" value="F:oxidoreductase activity, acting on the CH-OH group of donors, NAD or NADP as acceptor"/>
    <property type="evidence" value="ECO:0007669"/>
    <property type="project" value="TreeGrafter"/>
</dbReference>
<evidence type="ECO:0000313" key="4">
    <source>
        <dbReference type="EMBL" id="SEB38408.1"/>
    </source>
</evidence>
<dbReference type="PRINTS" id="PR00081">
    <property type="entry name" value="GDHRDH"/>
</dbReference>
<evidence type="ECO:0000256" key="2">
    <source>
        <dbReference type="ARBA" id="ARBA00023002"/>
    </source>
</evidence>
<evidence type="ECO:0000313" key="5">
    <source>
        <dbReference type="Proteomes" id="UP000183407"/>
    </source>
</evidence>
<dbReference type="SMART" id="SM00822">
    <property type="entry name" value="PKS_KR"/>
    <property type="match status" value="1"/>
</dbReference>
<sequence>MGILDGKVALVTGAMGDMGRAACRRFAAEGAAVVATDVTDIGAEEFVDELTAIGHDVEFYKADITDSSAVNAMAEHVRSTRGHVDTIYNNAGVMAVSPLADITDEQWHRTLDVNLTGVFLVTRAFVPLMRGRRGASITNVSSMGGFRVYPTQIPYGASKAGCLQLTQSCAVELAPDIRVNAIAPGCIDTQMARGYADASPDPAAVIAALEAGIPLGRMGTPDEIVNIGVWLASDQASYVTGAILVVDGGSTLEGK</sequence>
<dbReference type="InterPro" id="IPR002347">
    <property type="entry name" value="SDR_fam"/>
</dbReference>
<evidence type="ECO:0000259" key="3">
    <source>
        <dbReference type="SMART" id="SM00822"/>
    </source>
</evidence>
<dbReference type="EMBL" id="FNTL01000002">
    <property type="protein sequence ID" value="SEB38408.1"/>
    <property type="molecule type" value="Genomic_DNA"/>
</dbReference>
<dbReference type="AlphaFoldDB" id="A0A1H4IYG1"/>